<dbReference type="EMBL" id="CP018082">
    <property type="protein sequence ID" value="APE38743.1"/>
    <property type="molecule type" value="Genomic_DNA"/>
</dbReference>
<dbReference type="Pfam" id="PF17925">
    <property type="entry name" value="TetR_C_20"/>
    <property type="match status" value="1"/>
</dbReference>
<evidence type="ECO:0000313" key="5">
    <source>
        <dbReference type="Proteomes" id="UP000183810"/>
    </source>
</evidence>
<dbReference type="GO" id="GO:0003677">
    <property type="term" value="F:DNA binding"/>
    <property type="evidence" value="ECO:0007669"/>
    <property type="project" value="UniProtKB-UniRule"/>
</dbReference>
<dbReference type="InterPro" id="IPR009057">
    <property type="entry name" value="Homeodomain-like_sf"/>
</dbReference>
<evidence type="ECO:0000256" key="1">
    <source>
        <dbReference type="ARBA" id="ARBA00023125"/>
    </source>
</evidence>
<keyword evidence="5" id="KW-1185">Reference proteome</keyword>
<gene>
    <name evidence="4" type="ORF">BOX37_26125</name>
</gene>
<dbReference type="Proteomes" id="UP000183810">
    <property type="component" value="Chromosome"/>
</dbReference>
<dbReference type="InterPro" id="IPR041642">
    <property type="entry name" value="KstR_C"/>
</dbReference>
<dbReference type="PROSITE" id="PS50977">
    <property type="entry name" value="HTH_TETR_2"/>
    <property type="match status" value="1"/>
</dbReference>
<protein>
    <submittedName>
        <fullName evidence="4">TetR family transcriptional regulator</fullName>
    </submittedName>
</protein>
<name>A0A1J0W3J4_9NOCA</name>
<evidence type="ECO:0000256" key="2">
    <source>
        <dbReference type="PROSITE-ProRule" id="PRU00335"/>
    </source>
</evidence>
<evidence type="ECO:0000313" key="4">
    <source>
        <dbReference type="EMBL" id="APE38743.1"/>
    </source>
</evidence>
<sequence>MLDLLHSDGYEAVQLRVVAARAHVSLAKIYRLFRTRDQLIIAALHQWMEDNAYADIAPIQPGETLRESLLRILRTVFEPWERNPEMLVAYHHARTGPGGERLDNQGLIAVLPVAEVALRDLDPRYLEDLGLIMGNMALALIGRFATGSLPITEILSTLERTAYRMTADNAAAARRDAPAPR</sequence>
<dbReference type="InterPro" id="IPR001647">
    <property type="entry name" value="HTH_TetR"/>
</dbReference>
<dbReference type="KEGG" id="nsl:BOX37_26125"/>
<feature type="domain" description="HTH tetR-type" evidence="3">
    <location>
        <begin position="1"/>
        <end position="51"/>
    </location>
</feature>
<keyword evidence="1 2" id="KW-0238">DNA-binding</keyword>
<organism evidence="4 5">
    <name type="scientific">Nocardia mangyaensis</name>
    <dbReference type="NCBI Taxonomy" id="2213200"/>
    <lineage>
        <taxon>Bacteria</taxon>
        <taxon>Bacillati</taxon>
        <taxon>Actinomycetota</taxon>
        <taxon>Actinomycetes</taxon>
        <taxon>Mycobacteriales</taxon>
        <taxon>Nocardiaceae</taxon>
        <taxon>Nocardia</taxon>
    </lineage>
</organism>
<dbReference type="Gene3D" id="1.10.357.10">
    <property type="entry name" value="Tetracycline Repressor, domain 2"/>
    <property type="match status" value="1"/>
</dbReference>
<dbReference type="SUPFAM" id="SSF46689">
    <property type="entry name" value="Homeodomain-like"/>
    <property type="match status" value="1"/>
</dbReference>
<accession>A0A1J0W3J4</accession>
<dbReference type="AlphaFoldDB" id="A0A1J0W3J4"/>
<evidence type="ECO:0000259" key="3">
    <source>
        <dbReference type="PROSITE" id="PS50977"/>
    </source>
</evidence>
<reference evidence="4" key="1">
    <citation type="submission" date="2016-11" db="EMBL/GenBank/DDBJ databases">
        <authorList>
            <person name="Jaros S."/>
            <person name="Januszkiewicz K."/>
            <person name="Wedrychowicz H."/>
        </authorList>
    </citation>
    <scope>NUCLEOTIDE SEQUENCE [LARGE SCALE GENOMIC DNA]</scope>
    <source>
        <strain evidence="4">Y48</strain>
    </source>
</reference>
<proteinExistence type="predicted"/>
<feature type="DNA-binding region" description="H-T-H motif" evidence="2">
    <location>
        <begin position="14"/>
        <end position="33"/>
    </location>
</feature>
<dbReference type="Pfam" id="PF00440">
    <property type="entry name" value="TetR_N"/>
    <property type="match status" value="1"/>
</dbReference>